<sequence>MLRARGRPQSQEPMVGVRERPPAANGDEAGVAVFGEDHGAVTIVCDLIKPAPDLYIGLGRMRDALPEVGPGPVMGTGGDGQSARAGRAR</sequence>
<organism evidence="2">
    <name type="scientific">uncultured Thermomicrobiales bacterium</name>
    <dbReference type="NCBI Taxonomy" id="1645740"/>
    <lineage>
        <taxon>Bacteria</taxon>
        <taxon>Pseudomonadati</taxon>
        <taxon>Thermomicrobiota</taxon>
        <taxon>Thermomicrobia</taxon>
        <taxon>Thermomicrobiales</taxon>
        <taxon>environmental samples</taxon>
    </lineage>
</organism>
<protein>
    <submittedName>
        <fullName evidence="2">Uncharacterized protein</fullName>
    </submittedName>
</protein>
<feature type="region of interest" description="Disordered" evidence="1">
    <location>
        <begin position="69"/>
        <end position="89"/>
    </location>
</feature>
<evidence type="ECO:0000256" key="1">
    <source>
        <dbReference type="SAM" id="MobiDB-lite"/>
    </source>
</evidence>
<feature type="region of interest" description="Disordered" evidence="1">
    <location>
        <begin position="1"/>
        <end position="29"/>
    </location>
</feature>
<reference evidence="2" key="1">
    <citation type="submission" date="2020-02" db="EMBL/GenBank/DDBJ databases">
        <authorList>
            <person name="Meier V. D."/>
        </authorList>
    </citation>
    <scope>NUCLEOTIDE SEQUENCE</scope>
    <source>
        <strain evidence="2">AVDCRST_MAG19</strain>
    </source>
</reference>
<dbReference type="AlphaFoldDB" id="A0A6J4V5E7"/>
<dbReference type="EMBL" id="CADCWL010000103">
    <property type="protein sequence ID" value="CAA9565831.1"/>
    <property type="molecule type" value="Genomic_DNA"/>
</dbReference>
<proteinExistence type="predicted"/>
<gene>
    <name evidence="2" type="ORF">AVDCRST_MAG19-2243</name>
</gene>
<evidence type="ECO:0000313" key="2">
    <source>
        <dbReference type="EMBL" id="CAA9565831.1"/>
    </source>
</evidence>
<accession>A0A6J4V5E7</accession>
<name>A0A6J4V5E7_9BACT</name>